<comment type="caution">
    <text evidence="1">The sequence shown here is derived from an EMBL/GenBank/DDBJ whole genome shotgun (WGS) entry which is preliminary data.</text>
</comment>
<protein>
    <submittedName>
        <fullName evidence="1">Uncharacterized protein</fullName>
    </submittedName>
</protein>
<keyword evidence="2" id="KW-1185">Reference proteome</keyword>
<dbReference type="Proteomes" id="UP001635788">
    <property type="component" value="Unassembled WGS sequence"/>
</dbReference>
<reference evidence="1 2" key="1">
    <citation type="submission" date="2024-12" db="EMBL/GenBank/DDBJ databases">
        <authorList>
            <person name="Alaofin S."/>
            <person name="Velasco D."/>
            <person name="Li D."/>
            <person name="Baldwin T."/>
            <person name="Liu Z."/>
            <person name="Schachterle J.K."/>
        </authorList>
    </citation>
    <scope>NUCLEOTIDE SEQUENCE [LARGE SCALE GENOMIC DNA]</scope>
    <source>
        <strain evidence="1 2">B1</strain>
    </source>
</reference>
<dbReference type="RefSeq" id="WP_155646618.1">
    <property type="nucleotide sequence ID" value="NZ_CP064001.1"/>
</dbReference>
<evidence type="ECO:0000313" key="2">
    <source>
        <dbReference type="Proteomes" id="UP001635788"/>
    </source>
</evidence>
<name>A0ABW9KZL0_XANCT</name>
<sequence length="148" mass="17074">MDANDQDEIPFDITPPVYGPELPHWWQLALAGYEVACHEPKNGWRIDSYRWCPERPPQIDGDWLLVAIGLTTYLLEEHWQDDGQVECEWEHCIASFWARRPPGVDGPTARTFAAAEVKRDAWSDPIERESESVWHMLAVYQGDNPEAL</sequence>
<dbReference type="EMBL" id="JBKAMQ010000002">
    <property type="protein sequence ID" value="MFN6508914.1"/>
    <property type="molecule type" value="Genomic_DNA"/>
</dbReference>
<evidence type="ECO:0000313" key="1">
    <source>
        <dbReference type="EMBL" id="MFN6508914.1"/>
    </source>
</evidence>
<gene>
    <name evidence="1" type="ORF">ACK3FC_17335</name>
</gene>
<proteinExistence type="predicted"/>
<accession>A0ABW9KZL0</accession>
<organism evidence="1 2">
    <name type="scientific">Xanthomonas translucens pv. translucens</name>
    <dbReference type="NCBI Taxonomy" id="134875"/>
    <lineage>
        <taxon>Bacteria</taxon>
        <taxon>Pseudomonadati</taxon>
        <taxon>Pseudomonadota</taxon>
        <taxon>Gammaproteobacteria</taxon>
        <taxon>Lysobacterales</taxon>
        <taxon>Lysobacteraceae</taxon>
        <taxon>Xanthomonas</taxon>
        <taxon>Xanthomonas translucens group</taxon>
    </lineage>
</organism>